<dbReference type="PANTHER" id="PTHR23220:SF122">
    <property type="entry name" value="INTEGRIN ALPHA-PS1"/>
    <property type="match status" value="1"/>
</dbReference>
<dbReference type="GO" id="GO:0007160">
    <property type="term" value="P:cell-matrix adhesion"/>
    <property type="evidence" value="ECO:0007669"/>
    <property type="project" value="TreeGrafter"/>
</dbReference>
<gene>
    <name evidence="3" type="primary">ITGA6</name>
    <name evidence="3" type="ORF">FJT64_025232</name>
</gene>
<dbReference type="GO" id="GO:0009897">
    <property type="term" value="C:external side of plasma membrane"/>
    <property type="evidence" value="ECO:0007669"/>
    <property type="project" value="TreeGrafter"/>
</dbReference>
<protein>
    <submittedName>
        <fullName evidence="3">Integrin alpha-6</fullName>
    </submittedName>
</protein>
<dbReference type="PANTHER" id="PTHR23220">
    <property type="entry name" value="INTEGRIN ALPHA"/>
    <property type="match status" value="1"/>
</dbReference>
<accession>A0A6A4WBU9</accession>
<dbReference type="EMBL" id="VIIS01001028">
    <property type="protein sequence ID" value="KAF0302669.1"/>
    <property type="molecule type" value="Genomic_DNA"/>
</dbReference>
<dbReference type="PROSITE" id="PS00242">
    <property type="entry name" value="INTEGRIN_ALPHA"/>
    <property type="match status" value="1"/>
</dbReference>
<feature type="compositionally biased region" description="Gly residues" evidence="1">
    <location>
        <begin position="60"/>
        <end position="74"/>
    </location>
</feature>
<dbReference type="GO" id="GO:0007229">
    <property type="term" value="P:integrin-mediated signaling pathway"/>
    <property type="evidence" value="ECO:0007669"/>
    <property type="project" value="UniProtKB-KW"/>
</dbReference>
<dbReference type="InterPro" id="IPR018184">
    <property type="entry name" value="Integrin_alpha_C_CS"/>
</dbReference>
<dbReference type="Gene3D" id="1.20.5.930">
    <property type="entry name" value="Bicelle-embedded integrin alpha(iib) transmembrane segment"/>
    <property type="match status" value="1"/>
</dbReference>
<dbReference type="GO" id="GO:0098609">
    <property type="term" value="P:cell-cell adhesion"/>
    <property type="evidence" value="ECO:0007669"/>
    <property type="project" value="TreeGrafter"/>
</dbReference>
<evidence type="ECO:0000313" key="4">
    <source>
        <dbReference type="Proteomes" id="UP000440578"/>
    </source>
</evidence>
<organism evidence="3 4">
    <name type="scientific">Amphibalanus amphitrite</name>
    <name type="common">Striped barnacle</name>
    <name type="synonym">Balanus amphitrite</name>
    <dbReference type="NCBI Taxonomy" id="1232801"/>
    <lineage>
        <taxon>Eukaryota</taxon>
        <taxon>Metazoa</taxon>
        <taxon>Ecdysozoa</taxon>
        <taxon>Arthropoda</taxon>
        <taxon>Crustacea</taxon>
        <taxon>Multicrustacea</taxon>
        <taxon>Cirripedia</taxon>
        <taxon>Thoracica</taxon>
        <taxon>Thoracicalcarea</taxon>
        <taxon>Balanomorpha</taxon>
        <taxon>Balanoidea</taxon>
        <taxon>Balanidae</taxon>
        <taxon>Amphibalaninae</taxon>
        <taxon>Amphibalanus</taxon>
    </lineage>
</organism>
<reference evidence="3 4" key="1">
    <citation type="submission" date="2019-07" db="EMBL/GenBank/DDBJ databases">
        <title>Draft genome assembly of a fouling barnacle, Amphibalanus amphitrite (Darwin, 1854): The first reference genome for Thecostraca.</title>
        <authorList>
            <person name="Kim W."/>
        </authorList>
    </citation>
    <scope>NUCLEOTIDE SEQUENCE [LARGE SCALE GENOMIC DNA]</scope>
    <source>
        <strain evidence="3">SNU_AA5</strain>
        <tissue evidence="3">Soma without cirri and trophi</tissue>
    </source>
</reference>
<evidence type="ECO:0000256" key="2">
    <source>
        <dbReference type="SAM" id="Phobius"/>
    </source>
</evidence>
<comment type="caution">
    <text evidence="3">The sequence shown here is derived from an EMBL/GenBank/DDBJ whole genome shotgun (WGS) entry which is preliminary data.</text>
</comment>
<keyword evidence="2" id="KW-1133">Transmembrane helix</keyword>
<keyword evidence="2" id="KW-0812">Transmembrane</keyword>
<dbReference type="GO" id="GO:0033627">
    <property type="term" value="P:cell adhesion mediated by integrin"/>
    <property type="evidence" value="ECO:0007669"/>
    <property type="project" value="TreeGrafter"/>
</dbReference>
<dbReference type="AlphaFoldDB" id="A0A6A4WBU9"/>
<feature type="region of interest" description="Disordered" evidence="1">
    <location>
        <begin position="57"/>
        <end position="95"/>
    </location>
</feature>
<dbReference type="GO" id="GO:0008305">
    <property type="term" value="C:integrin complex"/>
    <property type="evidence" value="ECO:0007669"/>
    <property type="project" value="TreeGrafter"/>
</dbReference>
<name>A0A6A4WBU9_AMPAM</name>
<sequence length="95" mass="10213">MNYTSFTVTSRVHSERLDSAPIPWWVIVLASCGGVLILVVLILILYKLGFFKRKRRPGPADGGGGAGHAAGNGSTGPSYHAYQKVPYNPAADERL</sequence>
<dbReference type="GO" id="GO:0005178">
    <property type="term" value="F:integrin binding"/>
    <property type="evidence" value="ECO:0007669"/>
    <property type="project" value="TreeGrafter"/>
</dbReference>
<keyword evidence="3" id="KW-0401">Integrin</keyword>
<feature type="transmembrane region" description="Helical" evidence="2">
    <location>
        <begin position="22"/>
        <end position="46"/>
    </location>
</feature>
<evidence type="ECO:0000313" key="3">
    <source>
        <dbReference type="EMBL" id="KAF0302669.1"/>
    </source>
</evidence>
<dbReference type="OrthoDB" id="6349939at2759"/>
<dbReference type="Proteomes" id="UP000440578">
    <property type="component" value="Unassembled WGS sequence"/>
</dbReference>
<keyword evidence="2" id="KW-0472">Membrane</keyword>
<proteinExistence type="predicted"/>
<evidence type="ECO:0000256" key="1">
    <source>
        <dbReference type="SAM" id="MobiDB-lite"/>
    </source>
</evidence>
<keyword evidence="4" id="KW-1185">Reference proteome</keyword>